<comment type="catalytic activity">
    <reaction evidence="7">
        <text>a 5'-end triphospho-ribonucleoside in mRNA + H2O = a 5'-end diphospho-ribonucleoside in mRNA + phosphate + H(+)</text>
        <dbReference type="Rhea" id="RHEA:67004"/>
        <dbReference type="Rhea" id="RHEA-COMP:17164"/>
        <dbReference type="Rhea" id="RHEA-COMP:17165"/>
        <dbReference type="ChEBI" id="CHEBI:15377"/>
        <dbReference type="ChEBI" id="CHEBI:15378"/>
        <dbReference type="ChEBI" id="CHEBI:43474"/>
        <dbReference type="ChEBI" id="CHEBI:167616"/>
        <dbReference type="ChEBI" id="CHEBI:167618"/>
        <dbReference type="EC" id="3.6.1.74"/>
    </reaction>
    <physiologicalReaction direction="left-to-right" evidence="7">
        <dbReference type="Rhea" id="RHEA:67005"/>
    </physiologicalReaction>
</comment>
<dbReference type="InterPro" id="IPR004206">
    <property type="entry name" value="mRNA_triPase_Cet1"/>
</dbReference>
<feature type="compositionally biased region" description="Polar residues" evidence="9">
    <location>
        <begin position="457"/>
        <end position="470"/>
    </location>
</feature>
<feature type="domain" description="mRNA triphosphatase Cet1-like" evidence="10">
    <location>
        <begin position="532"/>
        <end position="769"/>
    </location>
</feature>
<feature type="compositionally biased region" description="Polar residues" evidence="9">
    <location>
        <begin position="289"/>
        <end position="300"/>
    </location>
</feature>
<feature type="region of interest" description="Disordered" evidence="9">
    <location>
        <begin position="1"/>
        <end position="504"/>
    </location>
</feature>
<dbReference type="EMBL" id="FJUY01000006">
    <property type="protein sequence ID" value="CZT18511.1"/>
    <property type="molecule type" value="Genomic_DNA"/>
</dbReference>
<dbReference type="STRING" id="112498.A0A2D3URC6"/>
<comment type="subcellular location">
    <subcellularLocation>
        <location evidence="2 8">Nucleus</location>
    </subcellularLocation>
</comment>
<evidence type="ECO:0000256" key="7">
    <source>
        <dbReference type="ARBA" id="ARBA00047740"/>
    </source>
</evidence>
<dbReference type="PANTHER" id="PTHR28118">
    <property type="entry name" value="POLYNUCLEOTIDE 5'-TRIPHOSPHATASE-RELATED"/>
    <property type="match status" value="1"/>
</dbReference>
<comment type="similarity">
    <text evidence="3 8">Belongs to the fungal TPase family.</text>
</comment>
<feature type="compositionally biased region" description="Low complexity" evidence="9">
    <location>
        <begin position="269"/>
        <end position="288"/>
    </location>
</feature>
<evidence type="ECO:0000256" key="6">
    <source>
        <dbReference type="ARBA" id="ARBA00023242"/>
    </source>
</evidence>
<dbReference type="Gene3D" id="3.20.100.10">
    <property type="entry name" value="mRNA triphosphatase Cet1-like"/>
    <property type="match status" value="1"/>
</dbReference>
<evidence type="ECO:0000256" key="8">
    <source>
        <dbReference type="RuleBase" id="RU367053"/>
    </source>
</evidence>
<dbReference type="AlphaFoldDB" id="A0A2D3URC6"/>
<evidence type="ECO:0000313" key="12">
    <source>
        <dbReference type="Proteomes" id="UP000225277"/>
    </source>
</evidence>
<keyword evidence="6 8" id="KW-0539">Nucleus</keyword>
<keyword evidence="8" id="KW-0506">mRNA capping</keyword>
<evidence type="ECO:0000256" key="5">
    <source>
        <dbReference type="ARBA" id="ARBA00022801"/>
    </source>
</evidence>
<organism evidence="11 12">
    <name type="scientific">Ramularia collo-cygni</name>
    <dbReference type="NCBI Taxonomy" id="112498"/>
    <lineage>
        <taxon>Eukaryota</taxon>
        <taxon>Fungi</taxon>
        <taxon>Dikarya</taxon>
        <taxon>Ascomycota</taxon>
        <taxon>Pezizomycotina</taxon>
        <taxon>Dothideomycetes</taxon>
        <taxon>Dothideomycetidae</taxon>
        <taxon>Mycosphaerellales</taxon>
        <taxon>Mycosphaerellaceae</taxon>
        <taxon>Ramularia</taxon>
    </lineage>
</organism>
<dbReference type="GO" id="GO:0031533">
    <property type="term" value="C:mRNA capping enzyme complex"/>
    <property type="evidence" value="ECO:0007669"/>
    <property type="project" value="UniProtKB-UniRule"/>
</dbReference>
<evidence type="ECO:0000256" key="1">
    <source>
        <dbReference type="ARBA" id="ARBA00001946"/>
    </source>
</evidence>
<feature type="compositionally biased region" description="Low complexity" evidence="9">
    <location>
        <begin position="18"/>
        <end position="27"/>
    </location>
</feature>
<dbReference type="Proteomes" id="UP000225277">
    <property type="component" value="Unassembled WGS sequence"/>
</dbReference>
<evidence type="ECO:0000256" key="4">
    <source>
        <dbReference type="ARBA" id="ARBA00022664"/>
    </source>
</evidence>
<dbReference type="InterPro" id="IPR037009">
    <property type="entry name" value="mRNA_triPase_Cet1_sf"/>
</dbReference>
<reference evidence="11 12" key="1">
    <citation type="submission" date="2016-03" db="EMBL/GenBank/DDBJ databases">
        <authorList>
            <person name="Ploux O."/>
        </authorList>
    </citation>
    <scope>NUCLEOTIDE SEQUENCE [LARGE SCALE GENOMIC DNA]</scope>
    <source>
        <strain evidence="11 12">URUG2</strain>
    </source>
</reference>
<sequence>MDLSSMLNDGPAEERRSAAPQASPPARGHTIDHAPSTSASQARNRGLTPLQTPSQTPGGSQYPFPGPPQAQQQLHQHPAQSPISGPSYRPYDAYTATTPGARPTSQNYHFAQPSPSQYQQPGLHAQHTMSMSPTPPSHHSHTPHSVRQSPMATAMGQPPPQQQQAYPSSFHRSQPSTPLGPPPPLTGRHSNQLDMSSPYHQRTYSGASNGMVTGSPAQHNLSIGSLVESPSANYHRPSSARRSTSDYMSSAERERSLSVSPKTKVPARQPSSGSRHSSQQESYSARSSMQPSASVASQMGTPVRVPAVAPNYAQPPVNSGVEDSLSARNGVPNNYNHSQPPPLQHQPQKMDMHHLLSPTEHEPSPRTMHQNLPPSQHQQPPPPPPQNHTSSVPASTNQKPQQLADSLPNAPMKRPAVSPPAAEPPSKRGRRKYLERPIWAHLHPSNPRAKEFDAVPNSAQQAVPANATRTPQPQSQPQSQMHLQPQPQQNGPQPAHLNGNVHGPLDNDLILARRVLDPNWERSMDGKVPITSLVKQVMDWLYVNLSENADIGLDPREGAIEIEAKIGTLIDKQTGDRMALPVTSATVLDPRVNERFQFESQMLEAAHKKMNEFLNRLTKDAATIPGRKKIDYTHTRETDSFRTLNDAGLKLMPEALMKRNRRGDIKLRTSRRDKDGKVTGRIVKLSLAQLQIHSPFDSYDVRISMNLEVNLDQPDLDTLDITDNPTHDKPAQPDRRKDRVSYRHLACQTDLTRVDTPGLGPKYELELELDANVLRQQQKLLSSGQENGFQAVVEGFMDNLTLLMRQPKQ</sequence>
<comment type="function">
    <text evidence="8">First step of mRNA capping. Converts the 5'-triphosphate end of a nascent mRNA chain into a diphosphate end.</text>
</comment>
<comment type="subunit">
    <text evidence="8">Heterodimer. The mRNA-capping enzyme is composed of two separate chains alpha and beta, respectively a mRNA guanylyltransferase and an mRNA 5'-triphosphate monophosphatase.</text>
</comment>
<dbReference type="GO" id="GO:0140818">
    <property type="term" value="F:mRNA 5'-triphosphate monophosphatase activity"/>
    <property type="evidence" value="ECO:0007669"/>
    <property type="project" value="UniProtKB-EC"/>
</dbReference>
<keyword evidence="5 8" id="KW-0378">Hydrolase</keyword>
<accession>A0A2D3URC6</accession>
<protein>
    <recommendedName>
        <fullName evidence="8">mRNA-capping enzyme subunit beta</fullName>
        <ecNumber evidence="8">3.6.1.74</ecNumber>
    </recommendedName>
    <alternativeName>
        <fullName evidence="8">mRNA 5'-phosphatase</fullName>
    </alternativeName>
    <alternativeName>
        <fullName evidence="8">mRNA 5'-triphosphate monophosphatase</fullName>
    </alternativeName>
</protein>
<keyword evidence="12" id="KW-1185">Reference proteome</keyword>
<dbReference type="InterPro" id="IPR033469">
    <property type="entry name" value="CYTH-like_dom_sf"/>
</dbReference>
<proteinExistence type="inferred from homology"/>
<gene>
    <name evidence="11" type="ORF">RCC_04356</name>
</gene>
<feature type="compositionally biased region" description="Polar residues" evidence="9">
    <location>
        <begin position="387"/>
        <end position="404"/>
    </location>
</feature>
<feature type="compositionally biased region" description="Basic and acidic residues" evidence="9">
    <location>
        <begin position="348"/>
        <end position="364"/>
    </location>
</feature>
<evidence type="ECO:0000313" key="11">
    <source>
        <dbReference type="EMBL" id="CZT18511.1"/>
    </source>
</evidence>
<dbReference type="Pfam" id="PF02940">
    <property type="entry name" value="mRNA_triPase"/>
    <property type="match status" value="1"/>
</dbReference>
<feature type="compositionally biased region" description="Basic and acidic residues" evidence="9">
    <location>
        <begin position="725"/>
        <end position="741"/>
    </location>
</feature>
<dbReference type="InterPro" id="IPR040343">
    <property type="entry name" value="Cet1/Ctl1"/>
</dbReference>
<evidence type="ECO:0000256" key="2">
    <source>
        <dbReference type="ARBA" id="ARBA00004123"/>
    </source>
</evidence>
<evidence type="ECO:0000256" key="3">
    <source>
        <dbReference type="ARBA" id="ARBA00006345"/>
    </source>
</evidence>
<dbReference type="GO" id="GO:0004651">
    <property type="term" value="F:polynucleotide 5'-phosphatase activity"/>
    <property type="evidence" value="ECO:0007669"/>
    <property type="project" value="UniProtKB-UniRule"/>
</dbReference>
<feature type="compositionally biased region" description="Polar residues" evidence="9">
    <location>
        <begin position="95"/>
        <end position="120"/>
    </location>
</feature>
<feature type="compositionally biased region" description="Polar residues" evidence="9">
    <location>
        <begin position="189"/>
        <end position="232"/>
    </location>
</feature>
<evidence type="ECO:0000259" key="10">
    <source>
        <dbReference type="Pfam" id="PF02940"/>
    </source>
</evidence>
<name>A0A2D3URC6_9PEZI</name>
<dbReference type="GeneID" id="35599532"/>
<feature type="region of interest" description="Disordered" evidence="9">
    <location>
        <begin position="715"/>
        <end position="741"/>
    </location>
</feature>
<feature type="compositionally biased region" description="Low complexity" evidence="9">
    <location>
        <begin position="69"/>
        <end position="82"/>
    </location>
</feature>
<dbReference type="PANTHER" id="PTHR28118:SF1">
    <property type="entry name" value="POLYNUCLEOTIDE 5'-TRIPHOSPHATASE CTL1-RELATED"/>
    <property type="match status" value="1"/>
</dbReference>
<feature type="compositionally biased region" description="Polar residues" evidence="9">
    <location>
        <begin position="35"/>
        <end position="59"/>
    </location>
</feature>
<dbReference type="CDD" id="cd07470">
    <property type="entry name" value="CYTH-like_mRNA_RTPase"/>
    <property type="match status" value="1"/>
</dbReference>
<keyword evidence="4 8" id="KW-0507">mRNA processing</keyword>
<feature type="compositionally biased region" description="Low complexity" evidence="9">
    <location>
        <begin position="471"/>
        <end position="494"/>
    </location>
</feature>
<comment type="cofactor">
    <cofactor evidence="1 8">
        <name>Mg(2+)</name>
        <dbReference type="ChEBI" id="CHEBI:18420"/>
    </cofactor>
</comment>
<dbReference type="GO" id="GO:0006370">
    <property type="term" value="P:7-methylguanosine mRNA capping"/>
    <property type="evidence" value="ECO:0007669"/>
    <property type="project" value="UniProtKB-UniRule"/>
</dbReference>
<evidence type="ECO:0000256" key="9">
    <source>
        <dbReference type="SAM" id="MobiDB-lite"/>
    </source>
</evidence>
<dbReference type="RefSeq" id="XP_023625401.1">
    <property type="nucleotide sequence ID" value="XM_023769633.1"/>
</dbReference>
<dbReference type="EC" id="3.6.1.74" evidence="8"/>
<dbReference type="SUPFAM" id="SSF55154">
    <property type="entry name" value="CYTH-like phosphatases"/>
    <property type="match status" value="1"/>
</dbReference>
<dbReference type="OrthoDB" id="272147at2759"/>